<comment type="caution">
    <text evidence="1">The sequence shown here is derived from an EMBL/GenBank/DDBJ whole genome shotgun (WGS) entry which is preliminary data.</text>
</comment>
<gene>
    <name evidence="1" type="ORF">L6452_40362</name>
</gene>
<evidence type="ECO:0000313" key="2">
    <source>
        <dbReference type="Proteomes" id="UP001055879"/>
    </source>
</evidence>
<reference evidence="2" key="1">
    <citation type="journal article" date="2022" name="Mol. Ecol. Resour.">
        <title>The genomes of chicory, endive, great burdock and yacon provide insights into Asteraceae palaeo-polyploidization history and plant inulin production.</title>
        <authorList>
            <person name="Fan W."/>
            <person name="Wang S."/>
            <person name="Wang H."/>
            <person name="Wang A."/>
            <person name="Jiang F."/>
            <person name="Liu H."/>
            <person name="Zhao H."/>
            <person name="Xu D."/>
            <person name="Zhang Y."/>
        </authorList>
    </citation>
    <scope>NUCLEOTIDE SEQUENCE [LARGE SCALE GENOMIC DNA]</scope>
    <source>
        <strain evidence="2">cv. Niubang</strain>
    </source>
</reference>
<dbReference type="EMBL" id="CM042062">
    <property type="protein sequence ID" value="KAI3669138.1"/>
    <property type="molecule type" value="Genomic_DNA"/>
</dbReference>
<organism evidence="1 2">
    <name type="scientific">Arctium lappa</name>
    <name type="common">Greater burdock</name>
    <name type="synonym">Lappa major</name>
    <dbReference type="NCBI Taxonomy" id="4217"/>
    <lineage>
        <taxon>Eukaryota</taxon>
        <taxon>Viridiplantae</taxon>
        <taxon>Streptophyta</taxon>
        <taxon>Embryophyta</taxon>
        <taxon>Tracheophyta</taxon>
        <taxon>Spermatophyta</taxon>
        <taxon>Magnoliopsida</taxon>
        <taxon>eudicotyledons</taxon>
        <taxon>Gunneridae</taxon>
        <taxon>Pentapetalae</taxon>
        <taxon>asterids</taxon>
        <taxon>campanulids</taxon>
        <taxon>Asterales</taxon>
        <taxon>Asteraceae</taxon>
        <taxon>Carduoideae</taxon>
        <taxon>Cardueae</taxon>
        <taxon>Arctiinae</taxon>
        <taxon>Arctium</taxon>
    </lineage>
</organism>
<proteinExistence type="predicted"/>
<accession>A0ACB8XNG9</accession>
<keyword evidence="2" id="KW-1185">Reference proteome</keyword>
<protein>
    <submittedName>
        <fullName evidence="1">Uncharacterized protein</fullName>
    </submittedName>
</protein>
<evidence type="ECO:0000313" key="1">
    <source>
        <dbReference type="EMBL" id="KAI3669138.1"/>
    </source>
</evidence>
<reference evidence="1 2" key="2">
    <citation type="journal article" date="2022" name="Mol. Ecol. Resour.">
        <title>The genomes of chicory, endive, great burdock and yacon provide insights into Asteraceae paleo-polyploidization history and plant inulin production.</title>
        <authorList>
            <person name="Fan W."/>
            <person name="Wang S."/>
            <person name="Wang H."/>
            <person name="Wang A."/>
            <person name="Jiang F."/>
            <person name="Liu H."/>
            <person name="Zhao H."/>
            <person name="Xu D."/>
            <person name="Zhang Y."/>
        </authorList>
    </citation>
    <scope>NUCLEOTIDE SEQUENCE [LARGE SCALE GENOMIC DNA]</scope>
    <source>
        <strain evidence="2">cv. Niubang</strain>
    </source>
</reference>
<name>A0ACB8XNG9_ARCLA</name>
<sequence length="131" mass="14259">MAGGMVGKEALPTGGRALSQPLLYNYLSPDIEGERLLLRENRGESDCFLHVFLGEDSAVISALIHAATMVTAGVFMIARCSPLFEYPPTAKELGTQRLPLGSELHMGKERLENDPLWHGLVSYSRSSGREG</sequence>
<dbReference type="Proteomes" id="UP001055879">
    <property type="component" value="Linkage Group LG16"/>
</dbReference>